<dbReference type="InterPro" id="IPR015946">
    <property type="entry name" value="KH_dom-like_a/b"/>
</dbReference>
<accession>A0A832WLE3</accession>
<evidence type="ECO:0000313" key="1">
    <source>
        <dbReference type="EMBL" id="HII71030.1"/>
    </source>
</evidence>
<dbReference type="EMBL" id="DUJS01000005">
    <property type="protein sequence ID" value="HII71030.1"/>
    <property type="molecule type" value="Genomic_DNA"/>
</dbReference>
<dbReference type="InterPro" id="IPR003718">
    <property type="entry name" value="OsmC/Ohr_fam"/>
</dbReference>
<reference evidence="1" key="1">
    <citation type="journal article" date="2020" name="bioRxiv">
        <title>A rank-normalized archaeal taxonomy based on genome phylogeny resolves widespread incomplete and uneven classifications.</title>
        <authorList>
            <person name="Rinke C."/>
            <person name="Chuvochina M."/>
            <person name="Mussig A.J."/>
            <person name="Chaumeil P.-A."/>
            <person name="Waite D.W."/>
            <person name="Whitman W.B."/>
            <person name="Parks D.H."/>
            <person name="Hugenholtz P."/>
        </authorList>
    </citation>
    <scope>NUCLEOTIDE SEQUENCE</scope>
    <source>
        <strain evidence="1">UBA8853</strain>
    </source>
</reference>
<protein>
    <submittedName>
        <fullName evidence="1">OsmC family protein</fullName>
    </submittedName>
</protein>
<sequence>MADVIAEFLGDGECTVEFEEEKMELVSGKVAEPGHVTPYHLFLAGILACVTMNAGHALEKAGIDAEVTAEVTGEKDWDRLAVTEIEITIKVKLKDDTDPDEARKIAEKGADRCILSRTLGPAIVSKEVVVERES</sequence>
<dbReference type="Gene3D" id="3.30.300.20">
    <property type="match status" value="1"/>
</dbReference>
<dbReference type="AlphaFoldDB" id="A0A832WLE3"/>
<dbReference type="SUPFAM" id="SSF82784">
    <property type="entry name" value="OsmC-like"/>
    <property type="match status" value="1"/>
</dbReference>
<proteinExistence type="predicted"/>
<organism evidence="1 2">
    <name type="scientific">Methanopyrus kandleri</name>
    <dbReference type="NCBI Taxonomy" id="2320"/>
    <lineage>
        <taxon>Archaea</taxon>
        <taxon>Methanobacteriati</taxon>
        <taxon>Methanobacteriota</taxon>
        <taxon>Methanomada group</taxon>
        <taxon>Methanopyri</taxon>
        <taxon>Methanopyrales</taxon>
        <taxon>Methanopyraceae</taxon>
        <taxon>Methanopyrus</taxon>
    </lineage>
</organism>
<dbReference type="RefSeq" id="WP_011019925.1">
    <property type="nucleotide sequence ID" value="NZ_DUJS01000005.1"/>
</dbReference>
<comment type="caution">
    <text evidence="1">The sequence shown here is derived from an EMBL/GenBank/DDBJ whole genome shotgun (WGS) entry which is preliminary data.</text>
</comment>
<evidence type="ECO:0000313" key="2">
    <source>
        <dbReference type="Proteomes" id="UP000619545"/>
    </source>
</evidence>
<dbReference type="Proteomes" id="UP000619545">
    <property type="component" value="Unassembled WGS sequence"/>
</dbReference>
<gene>
    <name evidence="1" type="ORF">HA336_07365</name>
</gene>
<dbReference type="OMA" id="EMAPKMM"/>
<dbReference type="GeneID" id="1478152"/>
<dbReference type="InterPro" id="IPR036102">
    <property type="entry name" value="OsmC/Ohrsf"/>
</dbReference>
<name>A0A832WLE3_9EURY</name>
<dbReference type="Pfam" id="PF02566">
    <property type="entry name" value="OsmC"/>
    <property type="match status" value="1"/>
</dbReference>